<dbReference type="Proteomes" id="UP000752696">
    <property type="component" value="Unassembled WGS sequence"/>
</dbReference>
<accession>A0A6V7H916</accession>
<evidence type="ECO:0000256" key="1">
    <source>
        <dbReference type="SAM" id="MobiDB-lite"/>
    </source>
</evidence>
<gene>
    <name evidence="2" type="ORF">MHI_LOCUS616050</name>
</gene>
<feature type="non-terminal residue" evidence="2">
    <location>
        <position position="1"/>
    </location>
</feature>
<proteinExistence type="predicted"/>
<dbReference type="EMBL" id="CAJDYZ010009008">
    <property type="protein sequence ID" value="CAD1476066.1"/>
    <property type="molecule type" value="Genomic_DNA"/>
</dbReference>
<organism evidence="2 3">
    <name type="scientific">Heterotrigona itama</name>
    <dbReference type="NCBI Taxonomy" id="395501"/>
    <lineage>
        <taxon>Eukaryota</taxon>
        <taxon>Metazoa</taxon>
        <taxon>Ecdysozoa</taxon>
        <taxon>Arthropoda</taxon>
        <taxon>Hexapoda</taxon>
        <taxon>Insecta</taxon>
        <taxon>Pterygota</taxon>
        <taxon>Neoptera</taxon>
        <taxon>Endopterygota</taxon>
        <taxon>Hymenoptera</taxon>
        <taxon>Apocrita</taxon>
        <taxon>Aculeata</taxon>
        <taxon>Apoidea</taxon>
        <taxon>Anthophila</taxon>
        <taxon>Apidae</taxon>
        <taxon>Heterotrigona</taxon>
    </lineage>
</organism>
<dbReference type="AlphaFoldDB" id="A0A6V7H916"/>
<name>A0A6V7H916_9HYME</name>
<comment type="caution">
    <text evidence="2">The sequence shown here is derived from an EMBL/GenBank/DDBJ whole genome shotgun (WGS) entry which is preliminary data.</text>
</comment>
<protein>
    <submittedName>
        <fullName evidence="2">Uncharacterized protein</fullName>
    </submittedName>
</protein>
<sequence length="105" mass="11767">SAETFVGSKASRTRDADSTFKDDGQIGERDQGRTSATISENNVSLNLSSSFVAFLHLPFYHLSNSDRKKRSVFDLNVKNLQKLFRLSQKLGYKGNSAYPIVRYAT</sequence>
<dbReference type="OrthoDB" id="6514900at2759"/>
<evidence type="ECO:0000313" key="2">
    <source>
        <dbReference type="EMBL" id="CAD1476066.1"/>
    </source>
</evidence>
<keyword evidence="3" id="KW-1185">Reference proteome</keyword>
<evidence type="ECO:0000313" key="3">
    <source>
        <dbReference type="Proteomes" id="UP000752696"/>
    </source>
</evidence>
<feature type="region of interest" description="Disordered" evidence="1">
    <location>
        <begin position="1"/>
        <end position="37"/>
    </location>
</feature>
<feature type="compositionally biased region" description="Basic and acidic residues" evidence="1">
    <location>
        <begin position="12"/>
        <end position="32"/>
    </location>
</feature>
<reference evidence="2" key="1">
    <citation type="submission" date="2020-07" db="EMBL/GenBank/DDBJ databases">
        <authorList>
            <person name="Nazaruddin N."/>
        </authorList>
    </citation>
    <scope>NUCLEOTIDE SEQUENCE</scope>
</reference>